<evidence type="ECO:0000313" key="2">
    <source>
        <dbReference type="EMBL" id="KAB2331853.1"/>
    </source>
</evidence>
<dbReference type="OrthoDB" id="112777at2"/>
<feature type="domain" description="NAD-dependent epimerase/dehydratase" evidence="1">
    <location>
        <begin position="4"/>
        <end position="218"/>
    </location>
</feature>
<dbReference type="Proteomes" id="UP000441354">
    <property type="component" value="Unassembled WGS sequence"/>
</dbReference>
<gene>
    <name evidence="2" type="ORF">F7732_14380</name>
</gene>
<dbReference type="GO" id="GO:0005737">
    <property type="term" value="C:cytoplasm"/>
    <property type="evidence" value="ECO:0007669"/>
    <property type="project" value="TreeGrafter"/>
</dbReference>
<dbReference type="InterPro" id="IPR001509">
    <property type="entry name" value="Epimerase_deHydtase"/>
</dbReference>
<comment type="caution">
    <text evidence="2">The sequence shown here is derived from an EMBL/GenBank/DDBJ whole genome shotgun (WGS) entry which is preliminary data.</text>
</comment>
<proteinExistence type="predicted"/>
<reference evidence="2 3" key="1">
    <citation type="journal article" date="2014" name="Arch. Microbiol.">
        <title>Bacillus mesophilum sp. nov., strain IITR-54T, a novel 4-chlorobiphenyl dechlorinating bacterium.</title>
        <authorList>
            <person name="Manickam N."/>
            <person name="Singh N.K."/>
            <person name="Bajaj A."/>
            <person name="Kumar R.M."/>
            <person name="Kaur G."/>
            <person name="Kaur N."/>
            <person name="Bala M."/>
            <person name="Kumar A."/>
            <person name="Mayilraj S."/>
        </authorList>
    </citation>
    <scope>NUCLEOTIDE SEQUENCE [LARGE SCALE GENOMIC DNA]</scope>
    <source>
        <strain evidence="2 3">IITR-54</strain>
    </source>
</reference>
<evidence type="ECO:0000259" key="1">
    <source>
        <dbReference type="Pfam" id="PF01370"/>
    </source>
</evidence>
<dbReference type="Pfam" id="PF01370">
    <property type="entry name" value="Epimerase"/>
    <property type="match status" value="1"/>
</dbReference>
<keyword evidence="3" id="KW-1185">Reference proteome</keyword>
<accession>A0A7V7RKP5</accession>
<dbReference type="InterPro" id="IPR051783">
    <property type="entry name" value="NAD(P)-dependent_oxidoreduct"/>
</dbReference>
<dbReference type="RefSeq" id="WP_151574719.1">
    <property type="nucleotide sequence ID" value="NZ_WBOT01000004.1"/>
</dbReference>
<dbReference type="Gene3D" id="3.40.50.720">
    <property type="entry name" value="NAD(P)-binding Rossmann-like Domain"/>
    <property type="match status" value="1"/>
</dbReference>
<dbReference type="EMBL" id="WBOT01000004">
    <property type="protein sequence ID" value="KAB2331853.1"/>
    <property type="molecule type" value="Genomic_DNA"/>
</dbReference>
<name>A0A7V7RKP5_9BACI</name>
<dbReference type="SUPFAM" id="SSF51735">
    <property type="entry name" value="NAD(P)-binding Rossmann-fold domains"/>
    <property type="match status" value="1"/>
</dbReference>
<dbReference type="AlphaFoldDB" id="A0A7V7RKP5"/>
<protein>
    <submittedName>
        <fullName evidence="2">SDR family NAD(P)-dependent oxidoreductase</fullName>
    </submittedName>
</protein>
<dbReference type="PANTHER" id="PTHR48079">
    <property type="entry name" value="PROTEIN YEEZ"/>
    <property type="match status" value="1"/>
</dbReference>
<organism evidence="2 3">
    <name type="scientific">Bacillus mesophilum</name>
    <dbReference type="NCBI Taxonomy" id="1071718"/>
    <lineage>
        <taxon>Bacteria</taxon>
        <taxon>Bacillati</taxon>
        <taxon>Bacillota</taxon>
        <taxon>Bacilli</taxon>
        <taxon>Bacillales</taxon>
        <taxon>Bacillaceae</taxon>
        <taxon>Bacillus</taxon>
    </lineage>
</organism>
<dbReference type="GO" id="GO:0004029">
    <property type="term" value="F:aldehyde dehydrogenase (NAD+) activity"/>
    <property type="evidence" value="ECO:0007669"/>
    <property type="project" value="TreeGrafter"/>
</dbReference>
<sequence>MKKVLVAGATGGIGYALVNELTSRGVEVIAFARGEQKLRALFNDNHLVTIFTGDALVKEDMLEAAEGAEILFHAVSFPYQNWKAQHPLCIENMLAAAQAHSAKIVLADNIYAYGSQDQHVKESNAKNPQTKKGKIRLEMEKRLLSSDIDVIIAHMPDLYGPLAVNTILFETIKGAAQNKNAIYVGNKQKRREFLYTIDGAKAIVELALMDKAYNQNWNIPSAHPISGIEIESILREEKYKKKIMSVSVGMISLLGIFNPLMREMKEMMYLTEKPVILNGEKYEAKVGPVPRTPYKEGIRKTLEWTKEYLAEKTNK</sequence>
<dbReference type="InterPro" id="IPR036291">
    <property type="entry name" value="NAD(P)-bd_dom_sf"/>
</dbReference>
<dbReference type="PANTHER" id="PTHR48079:SF6">
    <property type="entry name" value="NAD(P)-BINDING DOMAIN-CONTAINING PROTEIN-RELATED"/>
    <property type="match status" value="1"/>
</dbReference>
<evidence type="ECO:0000313" key="3">
    <source>
        <dbReference type="Proteomes" id="UP000441354"/>
    </source>
</evidence>